<organism evidence="4 5">
    <name type="scientific">Xanthobacter dioxanivorans</name>
    <dbReference type="NCBI Taxonomy" id="2528964"/>
    <lineage>
        <taxon>Bacteria</taxon>
        <taxon>Pseudomonadati</taxon>
        <taxon>Pseudomonadota</taxon>
        <taxon>Alphaproteobacteria</taxon>
        <taxon>Hyphomicrobiales</taxon>
        <taxon>Xanthobacteraceae</taxon>
        <taxon>Xanthobacter</taxon>
    </lineage>
</organism>
<evidence type="ECO:0000256" key="1">
    <source>
        <dbReference type="ARBA" id="ARBA00007896"/>
    </source>
</evidence>
<dbReference type="Proteomes" id="UP000596427">
    <property type="component" value="Chromosome"/>
</dbReference>
<dbReference type="EC" id="4.2.1.-" evidence="3"/>
<keyword evidence="5" id="KW-1185">Reference proteome</keyword>
<dbReference type="SUPFAM" id="SSF160920">
    <property type="entry name" value="PSTPO5379-like"/>
    <property type="match status" value="1"/>
</dbReference>
<dbReference type="InterPro" id="IPR038021">
    <property type="entry name" value="Putative_hydro-lyase"/>
</dbReference>
<comment type="similarity">
    <text evidence="1 3">Belongs to the D-glutamate cyclase family.</text>
</comment>
<keyword evidence="2 3" id="KW-0456">Lyase</keyword>
<dbReference type="PIRSF" id="PIRSF029755">
    <property type="entry name" value="UCP029755"/>
    <property type="match status" value="1"/>
</dbReference>
<gene>
    <name evidence="4" type="ORF">EZH22_12335</name>
</gene>
<dbReference type="HAMAP" id="MF_01830">
    <property type="entry name" value="Hydro_lyase"/>
    <property type="match status" value="1"/>
</dbReference>
<dbReference type="GO" id="GO:0016829">
    <property type="term" value="F:lyase activity"/>
    <property type="evidence" value="ECO:0007669"/>
    <property type="project" value="UniProtKB-KW"/>
</dbReference>
<dbReference type="InterPro" id="IPR016938">
    <property type="entry name" value="UPF0317"/>
</dbReference>
<evidence type="ECO:0000256" key="2">
    <source>
        <dbReference type="ARBA" id="ARBA00023239"/>
    </source>
</evidence>
<dbReference type="InterPro" id="IPR009906">
    <property type="entry name" value="D-Glu_cyclase"/>
</dbReference>
<dbReference type="KEGG" id="xdi:EZH22_12335"/>
<dbReference type="AlphaFoldDB" id="A0A974PSK6"/>
<dbReference type="PANTHER" id="PTHR32022">
    <property type="entry name" value="D-GLUTAMATE CYCLASE, MITOCHONDRIAL"/>
    <property type="match status" value="1"/>
</dbReference>
<sequence>MSAPSLVPAGASPHAIRLACRSGAFAGLTSGIAAGYVQGNIVILPRDWADDFLRFCQRNPKPCPLIAVGDPGDPAFEELGLDLDIRTDLPAYRIYDHGKLVAEVPDIIAHWRKDFVAFVIGCSYSFEEALGAAGLGIRHVECGSIVPMYRTNLACRPAGRLSGKMVVSMRPFTPAHAIRAIEITSCFAAVHGAPVHLGAPEAIGIADLSAPAFGDPVPLRPGEIPVFWACGYTPQTVIEHAAPPLAITHAPGRLLVTDLLNARLGAT</sequence>
<dbReference type="RefSeq" id="WP_203195901.1">
    <property type="nucleotide sequence ID" value="NZ_CP063362.1"/>
</dbReference>
<dbReference type="Pfam" id="PF07286">
    <property type="entry name" value="D-Glu_cyclase"/>
    <property type="match status" value="1"/>
</dbReference>
<dbReference type="NCBIfam" id="NF003969">
    <property type="entry name" value="PRK05463.1"/>
    <property type="match status" value="1"/>
</dbReference>
<accession>A0A974PSK6</accession>
<evidence type="ECO:0000313" key="5">
    <source>
        <dbReference type="Proteomes" id="UP000596427"/>
    </source>
</evidence>
<proteinExistence type="inferred from homology"/>
<dbReference type="FunFam" id="3.30.2040.10:FF:000001">
    <property type="entry name" value="D-glutamate cyclase, mitochondrial"/>
    <property type="match status" value="1"/>
</dbReference>
<reference evidence="4 5" key="1">
    <citation type="submission" date="2020-10" db="EMBL/GenBank/DDBJ databases">
        <title>Degradation of 1,4-Dioxane by Xanthobacter sp. YN2, via a Novel Group-2 Soluble Di-Iron Monooxygenase.</title>
        <authorList>
            <person name="Ma F."/>
            <person name="Wang Y."/>
            <person name="Yang J."/>
            <person name="Guo H."/>
            <person name="Su D."/>
            <person name="Yu L."/>
        </authorList>
    </citation>
    <scope>NUCLEOTIDE SEQUENCE [LARGE SCALE GENOMIC DNA]</scope>
    <source>
        <strain evidence="4 5">YN2</strain>
    </source>
</reference>
<dbReference type="EMBL" id="CP063362">
    <property type="protein sequence ID" value="QRG08984.1"/>
    <property type="molecule type" value="Genomic_DNA"/>
</dbReference>
<name>A0A974PSK6_9HYPH</name>
<protein>
    <recommendedName>
        <fullName evidence="3">Putative hydro-lyase EZH22_12335</fullName>
        <ecNumber evidence="3">4.2.1.-</ecNumber>
    </recommendedName>
</protein>
<evidence type="ECO:0000313" key="4">
    <source>
        <dbReference type="EMBL" id="QRG08984.1"/>
    </source>
</evidence>
<evidence type="ECO:0000256" key="3">
    <source>
        <dbReference type="HAMAP-Rule" id="MF_01830"/>
    </source>
</evidence>
<dbReference type="PANTHER" id="PTHR32022:SF10">
    <property type="entry name" value="D-GLUTAMATE CYCLASE, MITOCHONDRIAL"/>
    <property type="match status" value="1"/>
</dbReference>
<dbReference type="Gene3D" id="3.30.2040.10">
    <property type="entry name" value="PSTPO5379-like domain"/>
    <property type="match status" value="1"/>
</dbReference>
<dbReference type="Gene3D" id="3.40.1640.10">
    <property type="entry name" value="PSTPO5379-like"/>
    <property type="match status" value="1"/>
</dbReference>